<dbReference type="PANTHER" id="PTHR43597">
    <property type="entry name" value="SULFUR ACCEPTOR PROTEIN CSDE"/>
    <property type="match status" value="1"/>
</dbReference>
<dbReference type="Proteomes" id="UP000596074">
    <property type="component" value="Chromosome"/>
</dbReference>
<dbReference type="EMBL" id="CP046056">
    <property type="protein sequence ID" value="QQD25046.1"/>
    <property type="molecule type" value="Genomic_DNA"/>
</dbReference>
<evidence type="ECO:0000256" key="1">
    <source>
        <dbReference type="ARBA" id="ARBA00010282"/>
    </source>
</evidence>
<dbReference type="KEGG" id="vcw:GJQ55_11450"/>
<dbReference type="PANTHER" id="PTHR43597:SF5">
    <property type="entry name" value="SUFE-LIKE PROTEIN 2, CHLOROPLASTIC"/>
    <property type="match status" value="1"/>
</dbReference>
<dbReference type="Gene3D" id="3.90.1010.10">
    <property type="match status" value="1"/>
</dbReference>
<organism evidence="2 3">
    <name type="scientific">Venatoribacter cucullus</name>
    <dbReference type="NCBI Taxonomy" id="2661630"/>
    <lineage>
        <taxon>Bacteria</taxon>
        <taxon>Pseudomonadati</taxon>
        <taxon>Pseudomonadota</taxon>
        <taxon>Gammaproteobacteria</taxon>
        <taxon>Oceanospirillales</taxon>
        <taxon>Oceanospirillaceae</taxon>
        <taxon>Venatoribacter</taxon>
    </lineage>
</organism>
<dbReference type="AlphaFoldDB" id="A0A9E8FMC6"/>
<reference evidence="2 3" key="1">
    <citation type="submission" date="2019-11" db="EMBL/GenBank/DDBJ databases">
        <title>Venatorbacter sp. nov. a predator of Campylobacter and other Gram-negative bacteria.</title>
        <authorList>
            <person name="Saeedi A."/>
            <person name="Cummings N.J."/>
            <person name="Connerton I.F."/>
            <person name="Connerton P.L."/>
        </authorList>
    </citation>
    <scope>NUCLEOTIDE SEQUENCE [LARGE SCALE GENOMIC DNA]</scope>
    <source>
        <strain evidence="2">XL5</strain>
    </source>
</reference>
<accession>A0A9E8FMC6</accession>
<keyword evidence="3" id="KW-1185">Reference proteome</keyword>
<evidence type="ECO:0000313" key="3">
    <source>
        <dbReference type="Proteomes" id="UP000596074"/>
    </source>
</evidence>
<protein>
    <submittedName>
        <fullName evidence="2">SufE family protein</fullName>
    </submittedName>
</protein>
<dbReference type="RefSeq" id="WP_228345108.1">
    <property type="nucleotide sequence ID" value="NZ_CP045550.1"/>
</dbReference>
<dbReference type="InterPro" id="IPR003808">
    <property type="entry name" value="Fe-S_metab-assoc_dom"/>
</dbReference>
<sequence length="144" mass="16151">MTLTENPFGTSISTEDILDTLGFFDDWEERYKYIIDLGKQLPVMADSKKTEQYLLRGCQSQVWIDSELNNGVLNFEADSDAHIVRGLLGVVLAAYNHKTPAGILAFDIDDYFARIDLVKHLSPTRGNGLRAMVQRIQDTARNAG</sequence>
<evidence type="ECO:0000313" key="2">
    <source>
        <dbReference type="EMBL" id="QQD25046.1"/>
    </source>
</evidence>
<dbReference type="Pfam" id="PF02657">
    <property type="entry name" value="SufE"/>
    <property type="match status" value="1"/>
</dbReference>
<gene>
    <name evidence="2" type="ORF">GJQ55_11450</name>
</gene>
<name>A0A9E8FMC6_9GAMM</name>
<dbReference type="SUPFAM" id="SSF82649">
    <property type="entry name" value="SufE/NifU"/>
    <property type="match status" value="1"/>
</dbReference>
<proteinExistence type="inferred from homology"/>
<comment type="similarity">
    <text evidence="1">Belongs to the SufE family.</text>
</comment>